<dbReference type="InterPro" id="IPR042333">
    <property type="entry name" value="LRAD2/Mig-13-like"/>
</dbReference>
<dbReference type="EMBL" id="CAJNOK010019927">
    <property type="protein sequence ID" value="CAF1308263.1"/>
    <property type="molecule type" value="Genomic_DNA"/>
</dbReference>
<keyword evidence="9" id="KW-1185">Reference proteome</keyword>
<dbReference type="Proteomes" id="UP000663829">
    <property type="component" value="Unassembled WGS sequence"/>
</dbReference>
<dbReference type="PANTHER" id="PTHR24652:SF69">
    <property type="entry name" value="CUB DOMAIN-CONTAINING PROTEIN"/>
    <property type="match status" value="1"/>
</dbReference>
<dbReference type="PROSITE" id="PS50068">
    <property type="entry name" value="LDLRA_2"/>
    <property type="match status" value="1"/>
</dbReference>
<dbReference type="SUPFAM" id="SSF49854">
    <property type="entry name" value="Spermadhesin, CUB domain"/>
    <property type="match status" value="1"/>
</dbReference>
<evidence type="ECO:0000256" key="2">
    <source>
        <dbReference type="PROSITE-ProRule" id="PRU00124"/>
    </source>
</evidence>
<feature type="transmembrane region" description="Helical" evidence="3">
    <location>
        <begin position="21"/>
        <end position="41"/>
    </location>
</feature>
<keyword evidence="1 2" id="KW-1015">Disulfide bond</keyword>
<evidence type="ECO:0000256" key="1">
    <source>
        <dbReference type="ARBA" id="ARBA00023157"/>
    </source>
</evidence>
<protein>
    <recommendedName>
        <fullName evidence="4">CUB domain-containing protein</fullName>
    </recommendedName>
</protein>
<feature type="disulfide bond" evidence="2">
    <location>
        <begin position="209"/>
        <end position="224"/>
    </location>
</feature>
<feature type="domain" description="CUB" evidence="4">
    <location>
        <begin position="61"/>
        <end position="181"/>
    </location>
</feature>
<dbReference type="SMART" id="SM00042">
    <property type="entry name" value="CUB"/>
    <property type="match status" value="1"/>
</dbReference>
<feature type="disulfide bond" evidence="2">
    <location>
        <begin position="197"/>
        <end position="215"/>
    </location>
</feature>
<dbReference type="Proteomes" id="UP000681722">
    <property type="component" value="Unassembled WGS sequence"/>
</dbReference>
<evidence type="ECO:0000313" key="8">
    <source>
        <dbReference type="EMBL" id="CAF4115569.1"/>
    </source>
</evidence>
<name>A0A813U9R0_9BILA</name>
<dbReference type="CDD" id="cd00041">
    <property type="entry name" value="CUB"/>
    <property type="match status" value="1"/>
</dbReference>
<comment type="caution">
    <text evidence="2">Lacks conserved residue(s) required for the propagation of feature annotation.</text>
</comment>
<dbReference type="Pfam" id="PF00057">
    <property type="entry name" value="Ldl_recept_a"/>
    <property type="match status" value="1"/>
</dbReference>
<keyword evidence="3" id="KW-0472">Membrane</keyword>
<accession>A0A813U9R0</accession>
<evidence type="ECO:0000313" key="6">
    <source>
        <dbReference type="EMBL" id="CAF1308263.1"/>
    </source>
</evidence>
<dbReference type="EMBL" id="CAJNOQ010000660">
    <property type="protein sequence ID" value="CAF0825825.1"/>
    <property type="molecule type" value="Genomic_DNA"/>
</dbReference>
<organism evidence="5 9">
    <name type="scientific">Didymodactylos carnosus</name>
    <dbReference type="NCBI Taxonomy" id="1234261"/>
    <lineage>
        <taxon>Eukaryota</taxon>
        <taxon>Metazoa</taxon>
        <taxon>Spiralia</taxon>
        <taxon>Gnathifera</taxon>
        <taxon>Rotifera</taxon>
        <taxon>Eurotatoria</taxon>
        <taxon>Bdelloidea</taxon>
        <taxon>Philodinida</taxon>
        <taxon>Philodinidae</taxon>
        <taxon>Didymodactylos</taxon>
    </lineage>
</organism>
<dbReference type="InterPro" id="IPR023415">
    <property type="entry name" value="LDLR_class-A_CS"/>
</dbReference>
<dbReference type="PANTHER" id="PTHR24652">
    <property type="entry name" value="LOW-DENSITY LIPOPROTEIN RECEPTOR CLASS A DOMAIN-CONTAINING PROTEIN 2"/>
    <property type="match status" value="1"/>
</dbReference>
<dbReference type="PROSITE" id="PS01180">
    <property type="entry name" value="CUB"/>
    <property type="match status" value="1"/>
</dbReference>
<comment type="caution">
    <text evidence="5">The sequence shown here is derived from an EMBL/GenBank/DDBJ whole genome shotgun (WGS) entry which is preliminary data.</text>
</comment>
<evidence type="ECO:0000313" key="7">
    <source>
        <dbReference type="EMBL" id="CAF3612595.1"/>
    </source>
</evidence>
<dbReference type="PROSITE" id="PS01209">
    <property type="entry name" value="LDLRA_1"/>
    <property type="match status" value="1"/>
</dbReference>
<keyword evidence="3" id="KW-1133">Transmembrane helix</keyword>
<gene>
    <name evidence="5" type="ORF">GPM918_LOCUS4791</name>
    <name evidence="6" type="ORF">OVA965_LOCUS28860</name>
    <name evidence="7" type="ORF">SRO942_LOCUS4792</name>
    <name evidence="8" type="ORF">TMI583_LOCUS29621</name>
</gene>
<proteinExistence type="predicted"/>
<evidence type="ECO:0000259" key="4">
    <source>
        <dbReference type="PROSITE" id="PS01180"/>
    </source>
</evidence>
<keyword evidence="3" id="KW-0812">Transmembrane</keyword>
<dbReference type="InterPro" id="IPR000859">
    <property type="entry name" value="CUB_dom"/>
</dbReference>
<evidence type="ECO:0000256" key="3">
    <source>
        <dbReference type="SAM" id="Phobius"/>
    </source>
</evidence>
<dbReference type="Pfam" id="PF00431">
    <property type="entry name" value="CUB"/>
    <property type="match status" value="1"/>
</dbReference>
<dbReference type="OrthoDB" id="19606at2759"/>
<dbReference type="Proteomes" id="UP000677228">
    <property type="component" value="Unassembled WGS sequence"/>
</dbReference>
<reference evidence="5" key="1">
    <citation type="submission" date="2021-02" db="EMBL/GenBank/DDBJ databases">
        <authorList>
            <person name="Nowell W R."/>
        </authorList>
    </citation>
    <scope>NUCLEOTIDE SEQUENCE</scope>
</reference>
<sequence>MYPRSKATSLKSRYNNDVPKNYENMAVVVALLLSLMSILMVTESTSAIFSSSDKNYMDKLCNSVIVLDGEKKPGSSFSSTSNSKYKPNTNCTLTFKTAQTTQRIITTIEKIDIADSNGATCGDYIKIYDGKFQGPILNKNLAEQCGSSTSSHVSISNVVVFHFFSNGAKEATGFKASVALHFPLVQACPQDLGVYLCTNKNCISKLLKCDGHNHCGDNSDEKICSIGKK</sequence>
<dbReference type="InterPro" id="IPR002172">
    <property type="entry name" value="LDrepeatLR_classA_rpt"/>
</dbReference>
<evidence type="ECO:0000313" key="9">
    <source>
        <dbReference type="Proteomes" id="UP000663829"/>
    </source>
</evidence>
<dbReference type="EMBL" id="CAJOBC010000660">
    <property type="protein sequence ID" value="CAF3612595.1"/>
    <property type="molecule type" value="Genomic_DNA"/>
</dbReference>
<dbReference type="Gene3D" id="2.60.120.290">
    <property type="entry name" value="Spermadhesin, CUB domain"/>
    <property type="match status" value="1"/>
</dbReference>
<dbReference type="Gene3D" id="4.10.400.10">
    <property type="entry name" value="Low-density Lipoprotein Receptor"/>
    <property type="match status" value="1"/>
</dbReference>
<dbReference type="InterPro" id="IPR035914">
    <property type="entry name" value="Sperma_CUB_dom_sf"/>
</dbReference>
<dbReference type="SMART" id="SM00192">
    <property type="entry name" value="LDLa"/>
    <property type="match status" value="1"/>
</dbReference>
<dbReference type="SUPFAM" id="SSF57424">
    <property type="entry name" value="LDL receptor-like module"/>
    <property type="match status" value="1"/>
</dbReference>
<dbReference type="EMBL" id="CAJOBA010041511">
    <property type="protein sequence ID" value="CAF4115569.1"/>
    <property type="molecule type" value="Genomic_DNA"/>
</dbReference>
<dbReference type="InterPro" id="IPR036055">
    <property type="entry name" value="LDL_receptor-like_sf"/>
</dbReference>
<evidence type="ECO:0000313" key="5">
    <source>
        <dbReference type="EMBL" id="CAF0825825.1"/>
    </source>
</evidence>
<dbReference type="Proteomes" id="UP000682733">
    <property type="component" value="Unassembled WGS sequence"/>
</dbReference>
<dbReference type="CDD" id="cd00112">
    <property type="entry name" value="LDLa"/>
    <property type="match status" value="1"/>
</dbReference>
<dbReference type="AlphaFoldDB" id="A0A813U9R0"/>